<dbReference type="eggNOG" id="ENOG502SSK9">
    <property type="taxonomic scope" value="Eukaryota"/>
</dbReference>
<name>A0A024TUZ4_9STRA</name>
<dbReference type="SUPFAM" id="SSF53098">
    <property type="entry name" value="Ribonuclease H-like"/>
    <property type="match status" value="1"/>
</dbReference>
<evidence type="ECO:0008006" key="2">
    <source>
        <dbReference type="Google" id="ProtNLM"/>
    </source>
</evidence>
<reference evidence="1" key="1">
    <citation type="submission" date="2013-12" db="EMBL/GenBank/DDBJ databases">
        <title>The Genome Sequence of Aphanomyces invadans NJM9701.</title>
        <authorList>
            <consortium name="The Broad Institute Genomics Platform"/>
            <person name="Russ C."/>
            <person name="Tyler B."/>
            <person name="van West P."/>
            <person name="Dieguez-Uribeondo J."/>
            <person name="Young S.K."/>
            <person name="Zeng Q."/>
            <person name="Gargeya S."/>
            <person name="Fitzgerald M."/>
            <person name="Abouelleil A."/>
            <person name="Alvarado L."/>
            <person name="Chapman S.B."/>
            <person name="Gainer-Dewar J."/>
            <person name="Goldberg J."/>
            <person name="Griggs A."/>
            <person name="Gujja S."/>
            <person name="Hansen M."/>
            <person name="Howarth C."/>
            <person name="Imamovic A."/>
            <person name="Ireland A."/>
            <person name="Larimer J."/>
            <person name="McCowan C."/>
            <person name="Murphy C."/>
            <person name="Pearson M."/>
            <person name="Poon T.W."/>
            <person name="Priest M."/>
            <person name="Roberts A."/>
            <person name="Saif S."/>
            <person name="Shea T."/>
            <person name="Sykes S."/>
            <person name="Wortman J."/>
            <person name="Nusbaum C."/>
            <person name="Birren B."/>
        </authorList>
    </citation>
    <scope>NUCLEOTIDE SEQUENCE [LARGE SCALE GENOMIC DNA]</scope>
    <source>
        <strain evidence="1">NJM9701</strain>
    </source>
</reference>
<sequence length="571" mass="64155">MPFAAFEHESWLAFFKALRGSFKIPSTEAIGCDLMRSEYALTMNDVLLALAKNTRICFTLDGATNVQGKQIINMMACRPQPFFLKHFTIELRRESAANLLEKFLNCKLRLLGSIRKPAPGFVLTTDEEDVKNPMNDTDVEVEREEGRPCKTNEHFINPPMFCFCSDSPSVMVKLRKDCLNTKEFVFAYGCAPHAIHNLCMDLIKNFPGVKIVLKQIIYTGTVFFAAQRVRKVKAACATLPGEILNADLDIDISDDLKMLLTDPAYWRGVAAMDSLFKTISCCLTYLEGDEATFSAVYACFFAIKYHIKTLDLSVMEALHLNDDDICEMIRLIHHRFSTIYSEAHALVFCTDPLFTSMHRLMGFRFDEKFLHLGKGSINQQSKTAIALISMGNEILRRSMLSEFAVLVTRQQDTEDDFSDTSIKPSVLWTVCDESSYGSLSGPLSALHQNPTGASGGERNHKATRRVHTKNRARMGHSKIESGTAILFNSGQLVRRLTPTRNTKFCTWLQQLGADDEGLPVEEEALDEEEDAAADALIEEFDHVHISDGLEGVMGNELFDEEVMDEGSIFYN</sequence>
<accession>A0A024TUZ4</accession>
<organism evidence="1">
    <name type="scientific">Aphanomyces invadans</name>
    <dbReference type="NCBI Taxonomy" id="157072"/>
    <lineage>
        <taxon>Eukaryota</taxon>
        <taxon>Sar</taxon>
        <taxon>Stramenopiles</taxon>
        <taxon>Oomycota</taxon>
        <taxon>Saprolegniomycetes</taxon>
        <taxon>Saprolegniales</taxon>
        <taxon>Verrucalvaceae</taxon>
        <taxon>Aphanomyces</taxon>
    </lineage>
</organism>
<dbReference type="EMBL" id="KI913973">
    <property type="protein sequence ID" value="ETV97421.1"/>
    <property type="molecule type" value="Genomic_DNA"/>
</dbReference>
<dbReference type="RefSeq" id="XP_008874129.1">
    <property type="nucleotide sequence ID" value="XM_008875907.1"/>
</dbReference>
<protein>
    <recommendedName>
        <fullName evidence="2">DUF659 domain-containing protein</fullName>
    </recommendedName>
</protein>
<dbReference type="OrthoDB" id="4951847at2759"/>
<dbReference type="InterPro" id="IPR012337">
    <property type="entry name" value="RNaseH-like_sf"/>
</dbReference>
<dbReference type="GeneID" id="20086801"/>
<dbReference type="VEuPathDB" id="FungiDB:H310_09751"/>
<dbReference type="AlphaFoldDB" id="A0A024TUZ4"/>
<proteinExistence type="predicted"/>
<gene>
    <name evidence="1" type="ORF">H310_09751</name>
</gene>
<evidence type="ECO:0000313" key="1">
    <source>
        <dbReference type="EMBL" id="ETV97421.1"/>
    </source>
</evidence>